<evidence type="ECO:0000313" key="2">
    <source>
        <dbReference type="Proteomes" id="UP000481037"/>
    </source>
</evidence>
<gene>
    <name evidence="1" type="ORF">GJ697_08075</name>
</gene>
<protein>
    <submittedName>
        <fullName evidence="1">AbrB/MazE/SpoVT family DNA-binding domain-containing protein</fullName>
    </submittedName>
</protein>
<evidence type="ECO:0000313" key="1">
    <source>
        <dbReference type="EMBL" id="MRX07784.1"/>
    </source>
</evidence>
<dbReference type="AlphaFoldDB" id="A0A6L5QDE3"/>
<dbReference type="GO" id="GO:0003677">
    <property type="term" value="F:DNA binding"/>
    <property type="evidence" value="ECO:0007669"/>
    <property type="project" value="UniProtKB-KW"/>
</dbReference>
<organism evidence="1 2">
    <name type="scientific">Duganella alba</name>
    <dbReference type="NCBI Taxonomy" id="2666081"/>
    <lineage>
        <taxon>Bacteria</taxon>
        <taxon>Pseudomonadati</taxon>
        <taxon>Pseudomonadota</taxon>
        <taxon>Betaproteobacteria</taxon>
        <taxon>Burkholderiales</taxon>
        <taxon>Oxalobacteraceae</taxon>
        <taxon>Telluria group</taxon>
        <taxon>Duganella</taxon>
    </lineage>
</organism>
<dbReference type="Proteomes" id="UP000481037">
    <property type="component" value="Unassembled WGS sequence"/>
</dbReference>
<comment type="caution">
    <text evidence="1">The sequence shown here is derived from an EMBL/GenBank/DDBJ whole genome shotgun (WGS) entry which is preliminary data.</text>
</comment>
<reference evidence="1 2" key="1">
    <citation type="submission" date="2019-11" db="EMBL/GenBank/DDBJ databases">
        <title>Novel species isolated from a subtropical stream in China.</title>
        <authorList>
            <person name="Lu H."/>
        </authorList>
    </citation>
    <scope>NUCLEOTIDE SEQUENCE [LARGE SCALE GENOMIC DNA]</scope>
    <source>
        <strain evidence="1 2">FT25W</strain>
    </source>
</reference>
<keyword evidence="2" id="KW-1185">Reference proteome</keyword>
<keyword evidence="1" id="KW-0238">DNA-binding</keyword>
<dbReference type="RefSeq" id="WP_154362316.1">
    <property type="nucleotide sequence ID" value="NZ_WKJN01000003.1"/>
</dbReference>
<proteinExistence type="predicted"/>
<sequence length="86" mass="10144">MMMKAQLYFDGSSQVIRLPEGMRLEQREFYVRHDQRSGDLILSNRLMSWEEFFQEDARAYVPADFMSADDRAQGMQARDPFADDDI</sequence>
<name>A0A6L5QDE3_9BURK</name>
<accession>A0A6L5QDE3</accession>
<dbReference type="EMBL" id="WKJM01000005">
    <property type="protein sequence ID" value="MRX07784.1"/>
    <property type="molecule type" value="Genomic_DNA"/>
</dbReference>